<dbReference type="GO" id="GO:0008270">
    <property type="term" value="F:zinc ion binding"/>
    <property type="evidence" value="ECO:0007669"/>
    <property type="project" value="InterPro"/>
</dbReference>
<keyword evidence="1" id="KW-0539">Nucleus</keyword>
<feature type="compositionally biased region" description="Polar residues" evidence="2">
    <location>
        <begin position="143"/>
        <end position="153"/>
    </location>
</feature>
<evidence type="ECO:0000313" key="3">
    <source>
        <dbReference type="EMBL" id="KAF2176792.1"/>
    </source>
</evidence>
<dbReference type="EMBL" id="ML994701">
    <property type="protein sequence ID" value="KAF2176792.1"/>
    <property type="molecule type" value="Genomic_DNA"/>
</dbReference>
<dbReference type="SUPFAM" id="SSF57701">
    <property type="entry name" value="Zn2/Cys6 DNA-binding domain"/>
    <property type="match status" value="1"/>
</dbReference>
<proteinExistence type="predicted"/>
<evidence type="ECO:0000256" key="1">
    <source>
        <dbReference type="ARBA" id="ARBA00023242"/>
    </source>
</evidence>
<dbReference type="OrthoDB" id="3932796at2759"/>
<reference evidence="3" key="1">
    <citation type="journal article" date="2020" name="Stud. Mycol.">
        <title>101 Dothideomycetes genomes: a test case for predicting lifestyles and emergence of pathogens.</title>
        <authorList>
            <person name="Haridas S."/>
            <person name="Albert R."/>
            <person name="Binder M."/>
            <person name="Bloem J."/>
            <person name="Labutti K."/>
            <person name="Salamov A."/>
            <person name="Andreopoulos B."/>
            <person name="Baker S."/>
            <person name="Barry K."/>
            <person name="Bills G."/>
            <person name="Bluhm B."/>
            <person name="Cannon C."/>
            <person name="Castanera R."/>
            <person name="Culley D."/>
            <person name="Daum C."/>
            <person name="Ezra D."/>
            <person name="Gonzalez J."/>
            <person name="Henrissat B."/>
            <person name="Kuo A."/>
            <person name="Liang C."/>
            <person name="Lipzen A."/>
            <person name="Lutzoni F."/>
            <person name="Magnuson J."/>
            <person name="Mondo S."/>
            <person name="Nolan M."/>
            <person name="Ohm R."/>
            <person name="Pangilinan J."/>
            <person name="Park H.-J."/>
            <person name="Ramirez L."/>
            <person name="Alfaro M."/>
            <person name="Sun H."/>
            <person name="Tritt A."/>
            <person name="Yoshinaga Y."/>
            <person name="Zwiers L.-H."/>
            <person name="Turgeon B."/>
            <person name="Goodwin S."/>
            <person name="Spatafora J."/>
            <person name="Crous P."/>
            <person name="Grigoriev I."/>
        </authorList>
    </citation>
    <scope>NUCLEOTIDE SEQUENCE</scope>
    <source>
        <strain evidence="3">CBS 207.26</strain>
    </source>
</reference>
<name>A0A6A6DEH4_9PEZI</name>
<feature type="region of interest" description="Disordered" evidence="2">
    <location>
        <begin position="38"/>
        <end position="107"/>
    </location>
</feature>
<dbReference type="GO" id="GO:0000981">
    <property type="term" value="F:DNA-binding transcription factor activity, RNA polymerase II-specific"/>
    <property type="evidence" value="ECO:0007669"/>
    <property type="project" value="InterPro"/>
</dbReference>
<dbReference type="InterPro" id="IPR001138">
    <property type="entry name" value="Zn2Cys6_DnaBD"/>
</dbReference>
<evidence type="ECO:0008006" key="5">
    <source>
        <dbReference type="Google" id="ProtNLM"/>
    </source>
</evidence>
<dbReference type="CDD" id="cd00067">
    <property type="entry name" value="GAL4"/>
    <property type="match status" value="1"/>
</dbReference>
<feature type="region of interest" description="Disordered" evidence="2">
    <location>
        <begin position="122"/>
        <end position="153"/>
    </location>
</feature>
<dbReference type="AlphaFoldDB" id="A0A6A6DEH4"/>
<organism evidence="3 4">
    <name type="scientific">Zopfia rhizophila CBS 207.26</name>
    <dbReference type="NCBI Taxonomy" id="1314779"/>
    <lineage>
        <taxon>Eukaryota</taxon>
        <taxon>Fungi</taxon>
        <taxon>Dikarya</taxon>
        <taxon>Ascomycota</taxon>
        <taxon>Pezizomycotina</taxon>
        <taxon>Dothideomycetes</taxon>
        <taxon>Dothideomycetes incertae sedis</taxon>
        <taxon>Zopfiaceae</taxon>
        <taxon>Zopfia</taxon>
    </lineage>
</organism>
<keyword evidence="4" id="KW-1185">Reference proteome</keyword>
<protein>
    <recommendedName>
        <fullName evidence="5">Zn(2)-C6 fungal-type domain-containing protein</fullName>
    </recommendedName>
</protein>
<sequence length="313" mass="35127">METKRSWRATPNEEQFPSSTPEIVLSWLIHVDVGAAPMSGALWPESPATTTEQEQGYFDKPPRTPERARELSPEEGRPSPTNANFSDQGIFDKPLHDSSRLGSSNDNGNIFSVSSATSASDDESFCNQRLEKPNGQSAKDKGSLNSYDPPTEINVTPSTQDLLIGDRPVNHLNWEQPRLVWITSCLQCTLAQLPCSRTLPACSRCMRAGCGNQCLMHRRKLNEERIPGDVVRNMVPVLLKVKGDDVEVWERKMALCDELLQTWQFDLDRNNWVLPINNRQKGSYLTHGNKAHTLQLHPGEGFGRNTWQVVHLA</sequence>
<dbReference type="InterPro" id="IPR036864">
    <property type="entry name" value="Zn2-C6_fun-type_DNA-bd_sf"/>
</dbReference>
<feature type="compositionally biased region" description="Basic and acidic residues" evidence="2">
    <location>
        <begin position="60"/>
        <end position="77"/>
    </location>
</feature>
<gene>
    <name evidence="3" type="ORF">K469DRAFT_397417</name>
</gene>
<feature type="region of interest" description="Disordered" evidence="2">
    <location>
        <begin position="1"/>
        <end position="20"/>
    </location>
</feature>
<evidence type="ECO:0000313" key="4">
    <source>
        <dbReference type="Proteomes" id="UP000800200"/>
    </source>
</evidence>
<evidence type="ECO:0000256" key="2">
    <source>
        <dbReference type="SAM" id="MobiDB-lite"/>
    </source>
</evidence>
<accession>A0A6A6DEH4</accession>
<dbReference type="Proteomes" id="UP000800200">
    <property type="component" value="Unassembled WGS sequence"/>
</dbReference>